<keyword evidence="2" id="KW-1185">Reference proteome</keyword>
<evidence type="ECO:0000313" key="2">
    <source>
        <dbReference type="Proteomes" id="UP000031623"/>
    </source>
</evidence>
<dbReference type="HOGENOM" id="CLU_162083_0_2_6"/>
<protein>
    <recommendedName>
        <fullName evidence="3">Transcriptional regulator</fullName>
    </recommendedName>
</protein>
<dbReference type="AlphaFoldDB" id="A0A090AMV1"/>
<name>A0A090AMV1_9GAMM</name>
<accession>A0A090AMV1</accession>
<gene>
    <name evidence="1" type="ORF">THII_3030</name>
</gene>
<proteinExistence type="predicted"/>
<dbReference type="Pfam" id="PF13711">
    <property type="entry name" value="DUF4160"/>
    <property type="match status" value="1"/>
</dbReference>
<organism evidence="1 2">
    <name type="scientific">Thioploca ingrica</name>
    <dbReference type="NCBI Taxonomy" id="40754"/>
    <lineage>
        <taxon>Bacteria</taxon>
        <taxon>Pseudomonadati</taxon>
        <taxon>Pseudomonadota</taxon>
        <taxon>Gammaproteobacteria</taxon>
        <taxon>Thiotrichales</taxon>
        <taxon>Thiotrichaceae</taxon>
        <taxon>Thioploca</taxon>
    </lineage>
</organism>
<dbReference type="Proteomes" id="UP000031623">
    <property type="component" value="Chromosome"/>
</dbReference>
<dbReference type="InterPro" id="IPR025427">
    <property type="entry name" value="DUF4160"/>
</dbReference>
<dbReference type="EMBL" id="AP014633">
    <property type="protein sequence ID" value="BAP57327.1"/>
    <property type="molecule type" value="Genomic_DNA"/>
</dbReference>
<dbReference type="STRING" id="40754.THII_3030"/>
<evidence type="ECO:0000313" key="1">
    <source>
        <dbReference type="EMBL" id="BAP57327.1"/>
    </source>
</evidence>
<sequence>MPEIARFYGIIIKLFFSDHPPPHFHAIYGEYNAIFNIEILEMIEGDLPNRAIKMVLEWASRHQQELLEMWNTQKFCKLPPLR</sequence>
<reference evidence="1 2" key="1">
    <citation type="journal article" date="2014" name="ISME J.">
        <title>Ecophysiology of Thioploca ingrica as revealed by the complete genome sequence supplemented with proteomic evidence.</title>
        <authorList>
            <person name="Kojima H."/>
            <person name="Ogura Y."/>
            <person name="Yamamoto N."/>
            <person name="Togashi T."/>
            <person name="Mori H."/>
            <person name="Watanabe T."/>
            <person name="Nemoto F."/>
            <person name="Kurokawa K."/>
            <person name="Hayashi T."/>
            <person name="Fukui M."/>
        </authorList>
    </citation>
    <scope>NUCLEOTIDE SEQUENCE [LARGE SCALE GENOMIC DNA]</scope>
</reference>
<dbReference type="OrthoDB" id="122670at2"/>
<dbReference type="KEGG" id="tig:THII_3030"/>
<evidence type="ECO:0008006" key="3">
    <source>
        <dbReference type="Google" id="ProtNLM"/>
    </source>
</evidence>